<keyword evidence="5 6" id="KW-0676">Redox-active center</keyword>
<evidence type="ECO:0000256" key="1">
    <source>
        <dbReference type="ARBA" id="ARBA00022559"/>
    </source>
</evidence>
<dbReference type="InterPro" id="IPR018219">
    <property type="entry name" value="Tpx_CS"/>
</dbReference>
<dbReference type="PANTHER" id="PTHR43110:SF1">
    <property type="entry name" value="THIOL PEROXIDASE"/>
    <property type="match status" value="1"/>
</dbReference>
<evidence type="ECO:0000313" key="9">
    <source>
        <dbReference type="Proteomes" id="UP001169242"/>
    </source>
</evidence>
<dbReference type="HAMAP" id="MF_00269">
    <property type="entry name" value="Tpx"/>
    <property type="match status" value="1"/>
</dbReference>
<proteinExistence type="inferred from homology"/>
<feature type="disulfide bond" description="Redox-active" evidence="6">
    <location>
        <begin position="58"/>
        <end position="92"/>
    </location>
</feature>
<comment type="function">
    <text evidence="6">Thiol-specific peroxidase that catalyzes the reduction of hydrogen peroxide and organic hydroperoxides to water and alcohols, respectively. Plays a role in cell protection against oxidative stress by detoxifying peroxides.</text>
</comment>
<keyword evidence="3 6" id="KW-0560">Oxidoreductase</keyword>
<comment type="subunit">
    <text evidence="6">Homodimer.</text>
</comment>
<sequence>MPVTFQGNPITLAGHEVKVGERVPDFLAVNNSLETVSAETFKGKRIYVSVPSIDTDVCDLEVRRFNEEAVNLKGAKVYVISMDLPFAQARWCGAKGVDKVMTLSDYKDHSFAHNFGTYIEELGLLTRAVFVINEEDEVVYVEYCSEVTNEPDYKAALDALNK</sequence>
<dbReference type="SUPFAM" id="SSF52833">
    <property type="entry name" value="Thioredoxin-like"/>
    <property type="match status" value="1"/>
</dbReference>
<keyword evidence="2 6" id="KW-0049">Antioxidant</keyword>
<comment type="miscellaneous">
    <text evidence="6">The active site is a conserved redox-active cysteine residue, the peroxidatic cysteine (C(P)), which makes the nucleophilic attack on the peroxide substrate. The peroxide oxidizes the C(P)-SH to cysteine sulfenic acid (C(P)-SOH), which then reacts with another cysteine residue, the resolving cysteine (C(R)), to form a disulfide bridge. The disulfide is subsequently reduced by an appropriate electron donor to complete the catalytic cycle. In this atypical 2-Cys peroxiredoxin, C(R) is present in the same subunit to form an intramolecular disulfide. The disulfide is subsequently reduced by thioredoxin.</text>
</comment>
<comment type="catalytic activity">
    <reaction evidence="6">
        <text>a hydroperoxide + [thioredoxin]-dithiol = an alcohol + [thioredoxin]-disulfide + H2O</text>
        <dbReference type="Rhea" id="RHEA:62620"/>
        <dbReference type="Rhea" id="RHEA-COMP:10698"/>
        <dbReference type="Rhea" id="RHEA-COMP:10700"/>
        <dbReference type="ChEBI" id="CHEBI:15377"/>
        <dbReference type="ChEBI" id="CHEBI:29950"/>
        <dbReference type="ChEBI" id="CHEBI:30879"/>
        <dbReference type="ChEBI" id="CHEBI:35924"/>
        <dbReference type="ChEBI" id="CHEBI:50058"/>
        <dbReference type="EC" id="1.11.1.24"/>
    </reaction>
</comment>
<keyword evidence="1 6" id="KW-0575">Peroxidase</keyword>
<protein>
    <recommendedName>
        <fullName evidence="6">Thiol peroxidase</fullName>
        <shortName evidence="6">Tpx</shortName>
        <ecNumber evidence="6">1.11.1.24</ecNumber>
    </recommendedName>
    <alternativeName>
        <fullName evidence="6">Peroxiredoxin tpx</fullName>
        <shortName evidence="6">Prx</shortName>
    </alternativeName>
    <alternativeName>
        <fullName evidence="6">Thioredoxin peroxidase</fullName>
    </alternativeName>
    <alternativeName>
        <fullName evidence="6">Thioredoxin-dependent peroxiredoxin</fullName>
    </alternativeName>
</protein>
<dbReference type="EC" id="1.11.1.24" evidence="6"/>
<evidence type="ECO:0000256" key="3">
    <source>
        <dbReference type="ARBA" id="ARBA00023002"/>
    </source>
</evidence>
<organism evidence="8 9">
    <name type="scientific">Holtiella tumoricola</name>
    <dbReference type="NCBI Taxonomy" id="3018743"/>
    <lineage>
        <taxon>Bacteria</taxon>
        <taxon>Bacillati</taxon>
        <taxon>Bacillota</taxon>
        <taxon>Clostridia</taxon>
        <taxon>Lachnospirales</taxon>
        <taxon>Cellulosilyticaceae</taxon>
        <taxon>Holtiella</taxon>
    </lineage>
</organism>
<dbReference type="GO" id="GO:0008379">
    <property type="term" value="F:thioredoxin peroxidase activity"/>
    <property type="evidence" value="ECO:0007669"/>
    <property type="project" value="UniProtKB-UniRule"/>
</dbReference>
<dbReference type="InterPro" id="IPR036249">
    <property type="entry name" value="Thioredoxin-like_sf"/>
</dbReference>
<keyword evidence="9" id="KW-1185">Reference proteome</keyword>
<feature type="domain" description="Thioredoxin" evidence="7">
    <location>
        <begin position="17"/>
        <end position="162"/>
    </location>
</feature>
<reference evidence="8" key="1">
    <citation type="journal article" date="2023" name="Int. J. Syst. Evol. Microbiol.">
        <title>&lt;i&gt;Holtiella tumoricola&lt;/i&gt; gen. nov. sp. nov., isolated from a human clinical sample.</title>
        <authorList>
            <person name="Allen-Vercoe E."/>
            <person name="Daigneault M.C."/>
            <person name="Vancuren S.J."/>
            <person name="Cochrane K."/>
            <person name="O'Neal L.L."/>
            <person name="Sankaranarayanan K."/>
            <person name="Lawson P.A."/>
        </authorList>
    </citation>
    <scope>NUCLEOTIDE SEQUENCE</scope>
    <source>
        <strain evidence="8">CC70A</strain>
    </source>
</reference>
<dbReference type="InterPro" id="IPR050455">
    <property type="entry name" value="Tpx_Peroxidase_subfamily"/>
</dbReference>
<dbReference type="EMBL" id="JAQIFT010000059">
    <property type="protein sequence ID" value="MDA3733072.1"/>
    <property type="molecule type" value="Genomic_DNA"/>
</dbReference>
<dbReference type="InterPro" id="IPR002065">
    <property type="entry name" value="TPX"/>
</dbReference>
<dbReference type="Gene3D" id="3.40.30.10">
    <property type="entry name" value="Glutaredoxin"/>
    <property type="match status" value="1"/>
</dbReference>
<dbReference type="RefSeq" id="WP_053984035.1">
    <property type="nucleotide sequence ID" value="NZ_JAQIFT010000059.1"/>
</dbReference>
<dbReference type="PROSITE" id="PS51352">
    <property type="entry name" value="THIOREDOXIN_2"/>
    <property type="match status" value="1"/>
</dbReference>
<gene>
    <name evidence="6 8" type="primary">tpx</name>
    <name evidence="8" type="ORF">PBV87_16470</name>
</gene>
<evidence type="ECO:0000259" key="7">
    <source>
        <dbReference type="PROSITE" id="PS51352"/>
    </source>
</evidence>
<dbReference type="PROSITE" id="PS01265">
    <property type="entry name" value="TPX"/>
    <property type="match status" value="1"/>
</dbReference>
<evidence type="ECO:0000313" key="8">
    <source>
        <dbReference type="EMBL" id="MDA3733072.1"/>
    </source>
</evidence>
<dbReference type="AlphaFoldDB" id="A0AA42DPA0"/>
<comment type="caution">
    <text evidence="8">The sequence shown here is derived from an EMBL/GenBank/DDBJ whole genome shotgun (WGS) entry which is preliminary data.</text>
</comment>
<evidence type="ECO:0000256" key="6">
    <source>
        <dbReference type="HAMAP-Rule" id="MF_00269"/>
    </source>
</evidence>
<dbReference type="NCBIfam" id="NF001808">
    <property type="entry name" value="PRK00522.1"/>
    <property type="match status" value="1"/>
</dbReference>
<dbReference type="CDD" id="cd03014">
    <property type="entry name" value="PRX_Atyp2cys"/>
    <property type="match status" value="1"/>
</dbReference>
<accession>A0AA42DPA0</accession>
<dbReference type="InterPro" id="IPR013766">
    <property type="entry name" value="Thioredoxin_domain"/>
</dbReference>
<dbReference type="InterPro" id="IPR013740">
    <property type="entry name" value="Redoxin"/>
</dbReference>
<dbReference type="Proteomes" id="UP001169242">
    <property type="component" value="Unassembled WGS sequence"/>
</dbReference>
<dbReference type="Pfam" id="PF08534">
    <property type="entry name" value="Redoxin"/>
    <property type="match status" value="1"/>
</dbReference>
<comment type="similarity">
    <text evidence="6">Belongs to the peroxiredoxin family. Tpx subfamily.</text>
</comment>
<feature type="active site" description="Cysteine sulfenic acid (-SOH) intermediate" evidence="6">
    <location>
        <position position="58"/>
    </location>
</feature>
<evidence type="ECO:0000256" key="4">
    <source>
        <dbReference type="ARBA" id="ARBA00023157"/>
    </source>
</evidence>
<evidence type="ECO:0000256" key="2">
    <source>
        <dbReference type="ARBA" id="ARBA00022862"/>
    </source>
</evidence>
<dbReference type="PANTHER" id="PTHR43110">
    <property type="entry name" value="THIOL PEROXIDASE"/>
    <property type="match status" value="1"/>
</dbReference>
<evidence type="ECO:0000256" key="5">
    <source>
        <dbReference type="ARBA" id="ARBA00023284"/>
    </source>
</evidence>
<name>A0AA42DPA0_9FIRM</name>
<keyword evidence="4 6" id="KW-1015">Disulfide bond</keyword>